<sequence>MASHASGSSTSRSRSRLSPFPHQVVCYHNEVAPLRMVKYDGPTKGKRFYGCSYWPCVGGDGDVLFWIVVVLIRKVDVSLFLACCQG</sequence>
<reference evidence="1" key="2">
    <citation type="submission" date="2021-03" db="UniProtKB">
        <authorList>
            <consortium name="EnsemblPlants"/>
        </authorList>
    </citation>
    <scope>IDENTIFICATION</scope>
</reference>
<keyword evidence="2" id="KW-1185">Reference proteome</keyword>
<dbReference type="Gramene" id="AUR62040104-RA">
    <property type="protein sequence ID" value="AUR62040104-RA:cds"/>
    <property type="gene ID" value="AUR62040104"/>
</dbReference>
<organism evidence="1 2">
    <name type="scientific">Chenopodium quinoa</name>
    <name type="common">Quinoa</name>
    <dbReference type="NCBI Taxonomy" id="63459"/>
    <lineage>
        <taxon>Eukaryota</taxon>
        <taxon>Viridiplantae</taxon>
        <taxon>Streptophyta</taxon>
        <taxon>Embryophyta</taxon>
        <taxon>Tracheophyta</taxon>
        <taxon>Spermatophyta</taxon>
        <taxon>Magnoliopsida</taxon>
        <taxon>eudicotyledons</taxon>
        <taxon>Gunneridae</taxon>
        <taxon>Pentapetalae</taxon>
        <taxon>Caryophyllales</taxon>
        <taxon>Chenopodiaceae</taxon>
        <taxon>Chenopodioideae</taxon>
        <taxon>Atripliceae</taxon>
        <taxon>Chenopodium</taxon>
    </lineage>
</organism>
<dbReference type="AlphaFoldDB" id="A0A803N433"/>
<protein>
    <recommendedName>
        <fullName evidence="3">Zinc finger GRF-type domain-containing protein</fullName>
    </recommendedName>
</protein>
<evidence type="ECO:0008006" key="3">
    <source>
        <dbReference type="Google" id="ProtNLM"/>
    </source>
</evidence>
<dbReference type="EnsemblPlants" id="AUR62040104-RA">
    <property type="protein sequence ID" value="AUR62040104-RA:cds"/>
    <property type="gene ID" value="AUR62040104"/>
</dbReference>
<name>A0A803N433_CHEQI</name>
<accession>A0A803N433</accession>
<reference evidence="1" key="1">
    <citation type="journal article" date="2017" name="Nature">
        <title>The genome of Chenopodium quinoa.</title>
        <authorList>
            <person name="Jarvis D.E."/>
            <person name="Ho Y.S."/>
            <person name="Lightfoot D.J."/>
            <person name="Schmoeckel S.M."/>
            <person name="Li B."/>
            <person name="Borm T.J.A."/>
            <person name="Ohyanagi H."/>
            <person name="Mineta K."/>
            <person name="Michell C.T."/>
            <person name="Saber N."/>
            <person name="Kharbatia N.M."/>
            <person name="Rupper R.R."/>
            <person name="Sharp A.R."/>
            <person name="Dally N."/>
            <person name="Boughton B.A."/>
            <person name="Woo Y.H."/>
            <person name="Gao G."/>
            <person name="Schijlen E.G.W.M."/>
            <person name="Guo X."/>
            <person name="Momin A.A."/>
            <person name="Negrao S."/>
            <person name="Al-Babili S."/>
            <person name="Gehring C."/>
            <person name="Roessner U."/>
            <person name="Jung C."/>
            <person name="Murphy K."/>
            <person name="Arold S.T."/>
            <person name="Gojobori T."/>
            <person name="van der Linden C.G."/>
            <person name="van Loo E.N."/>
            <person name="Jellen E.N."/>
            <person name="Maughan P.J."/>
            <person name="Tester M."/>
        </authorList>
    </citation>
    <scope>NUCLEOTIDE SEQUENCE [LARGE SCALE GENOMIC DNA]</scope>
    <source>
        <strain evidence="1">cv. PI 614886</strain>
    </source>
</reference>
<dbReference type="Proteomes" id="UP000596660">
    <property type="component" value="Unplaced"/>
</dbReference>
<proteinExistence type="predicted"/>
<evidence type="ECO:0000313" key="1">
    <source>
        <dbReference type="EnsemblPlants" id="AUR62040104-RA:cds"/>
    </source>
</evidence>
<evidence type="ECO:0000313" key="2">
    <source>
        <dbReference type="Proteomes" id="UP000596660"/>
    </source>
</evidence>